<sequence>MLEIATWTLTVLLMLTGLAGVVVPILPGTTLILIGVIVHRLILPADVSWLVIGFIAIFWLLSVIADIAGVIIGTRWFGGSKWGMAGASGGALVGVFFSLPALILGTIFGAMAAEKLLAKKTGSQSLKAGLGAATGFVISTVARLGCAVVMIALFLIAALQRG</sequence>
<protein>
    <recommendedName>
        <fullName evidence="4">DUF456 domain-containing protein</fullName>
    </recommendedName>
</protein>
<organism evidence="2 3">
    <name type="scientific">Opitutus terrae (strain DSM 11246 / JCM 15787 / PB90-1)</name>
    <dbReference type="NCBI Taxonomy" id="452637"/>
    <lineage>
        <taxon>Bacteria</taxon>
        <taxon>Pseudomonadati</taxon>
        <taxon>Verrucomicrobiota</taxon>
        <taxon>Opitutia</taxon>
        <taxon>Opitutales</taxon>
        <taxon>Opitutaceae</taxon>
        <taxon>Opitutus</taxon>
    </lineage>
</organism>
<dbReference type="PANTHER" id="PTHR39165">
    <property type="entry name" value="IG HYPOTHETICAL 17883"/>
    <property type="match status" value="1"/>
</dbReference>
<dbReference type="HOGENOM" id="CLU_109297_0_1_0"/>
<proteinExistence type="predicted"/>
<dbReference type="Proteomes" id="UP000007013">
    <property type="component" value="Chromosome"/>
</dbReference>
<dbReference type="InterPro" id="IPR007403">
    <property type="entry name" value="DUF456"/>
</dbReference>
<keyword evidence="3" id="KW-1185">Reference proteome</keyword>
<dbReference type="KEGG" id="ote:Oter_3098"/>
<evidence type="ECO:0008006" key="4">
    <source>
        <dbReference type="Google" id="ProtNLM"/>
    </source>
</evidence>
<dbReference type="eggNOG" id="COG2839">
    <property type="taxonomic scope" value="Bacteria"/>
</dbReference>
<accession>B1ZZH5</accession>
<dbReference type="RefSeq" id="WP_012375907.1">
    <property type="nucleotide sequence ID" value="NC_010571.1"/>
</dbReference>
<feature type="transmembrane region" description="Helical" evidence="1">
    <location>
        <begin position="12"/>
        <end position="37"/>
    </location>
</feature>
<dbReference type="OrthoDB" id="194937at2"/>
<gene>
    <name evidence="2" type="ordered locus">Oter_3098</name>
</gene>
<feature type="transmembrane region" description="Helical" evidence="1">
    <location>
        <begin position="89"/>
        <end position="113"/>
    </location>
</feature>
<dbReference type="PANTHER" id="PTHR39165:SF1">
    <property type="entry name" value="DUF456 DOMAIN-CONTAINING PROTEIN"/>
    <property type="match status" value="1"/>
</dbReference>
<keyword evidence="1" id="KW-1133">Transmembrane helix</keyword>
<dbReference type="Pfam" id="PF04306">
    <property type="entry name" value="DUF456"/>
    <property type="match status" value="1"/>
</dbReference>
<feature type="transmembrane region" description="Helical" evidence="1">
    <location>
        <begin position="49"/>
        <end position="77"/>
    </location>
</feature>
<feature type="transmembrane region" description="Helical" evidence="1">
    <location>
        <begin position="133"/>
        <end position="159"/>
    </location>
</feature>
<dbReference type="EMBL" id="CP001032">
    <property type="protein sequence ID" value="ACB76378.1"/>
    <property type="molecule type" value="Genomic_DNA"/>
</dbReference>
<dbReference type="AlphaFoldDB" id="B1ZZH5"/>
<evidence type="ECO:0000256" key="1">
    <source>
        <dbReference type="SAM" id="Phobius"/>
    </source>
</evidence>
<name>B1ZZH5_OPITP</name>
<reference evidence="2 3" key="1">
    <citation type="journal article" date="2011" name="J. Bacteriol.">
        <title>Genome sequence of the verrucomicrobium Opitutus terrae PB90-1, an abundant inhabitant of rice paddy soil ecosystems.</title>
        <authorList>
            <person name="van Passel M.W."/>
            <person name="Kant R."/>
            <person name="Palva A."/>
            <person name="Copeland A."/>
            <person name="Lucas S."/>
            <person name="Lapidus A."/>
            <person name="Glavina del Rio T."/>
            <person name="Pitluck S."/>
            <person name="Goltsman E."/>
            <person name="Clum A."/>
            <person name="Sun H."/>
            <person name="Schmutz J."/>
            <person name="Larimer F.W."/>
            <person name="Land M.L."/>
            <person name="Hauser L."/>
            <person name="Kyrpides N."/>
            <person name="Mikhailova N."/>
            <person name="Richardson P.P."/>
            <person name="Janssen P.H."/>
            <person name="de Vos W.M."/>
            <person name="Smidt H."/>
        </authorList>
    </citation>
    <scope>NUCLEOTIDE SEQUENCE [LARGE SCALE GENOMIC DNA]</scope>
    <source>
        <strain evidence="3">DSM 11246 / JCM 15787 / PB90-1</strain>
    </source>
</reference>
<keyword evidence="1" id="KW-0812">Transmembrane</keyword>
<dbReference type="STRING" id="452637.Oter_3098"/>
<evidence type="ECO:0000313" key="2">
    <source>
        <dbReference type="EMBL" id="ACB76378.1"/>
    </source>
</evidence>
<evidence type="ECO:0000313" key="3">
    <source>
        <dbReference type="Proteomes" id="UP000007013"/>
    </source>
</evidence>
<keyword evidence="1" id="KW-0472">Membrane</keyword>